<organism evidence="1 2">
    <name type="scientific">Saccharopolyspora rhizosphaerae</name>
    <dbReference type="NCBI Taxonomy" id="2492662"/>
    <lineage>
        <taxon>Bacteria</taxon>
        <taxon>Bacillati</taxon>
        <taxon>Actinomycetota</taxon>
        <taxon>Actinomycetes</taxon>
        <taxon>Pseudonocardiales</taxon>
        <taxon>Pseudonocardiaceae</taxon>
        <taxon>Saccharopolyspora</taxon>
    </lineage>
</organism>
<dbReference type="Proteomes" id="UP000274515">
    <property type="component" value="Unassembled WGS sequence"/>
</dbReference>
<gene>
    <name evidence="1" type="ORF">EIL87_08920</name>
</gene>
<dbReference type="Gene3D" id="3.30.2270.10">
    <property type="entry name" value="Folate-binding superfamily"/>
    <property type="match status" value="1"/>
</dbReference>
<dbReference type="OrthoDB" id="7159274at2"/>
<dbReference type="AlphaFoldDB" id="A0A426JZ11"/>
<dbReference type="GO" id="GO:0046653">
    <property type="term" value="P:tetrahydrofolate metabolic process"/>
    <property type="evidence" value="ECO:0007669"/>
    <property type="project" value="InterPro"/>
</dbReference>
<accession>A0A426JZ11</accession>
<dbReference type="RefSeq" id="WP_125089685.1">
    <property type="nucleotide sequence ID" value="NZ_RSAA01000007.1"/>
</dbReference>
<evidence type="ECO:0000313" key="1">
    <source>
        <dbReference type="EMBL" id="RRO18336.1"/>
    </source>
</evidence>
<dbReference type="EMBL" id="RSAA01000007">
    <property type="protein sequence ID" value="RRO18336.1"/>
    <property type="molecule type" value="Genomic_DNA"/>
</dbReference>
<name>A0A426JZ11_9PSEU</name>
<reference evidence="1 2" key="1">
    <citation type="submission" date="2018-11" db="EMBL/GenBank/DDBJ databases">
        <title>Saccharopolyspora rhizosphaerae sp. nov., an actinomycete isolated from rhizosphere soil in Thailand.</title>
        <authorList>
            <person name="Intra B."/>
            <person name="Euanorasetr J."/>
            <person name="Take A."/>
            <person name="Inahashi Y."/>
            <person name="Mori M."/>
            <person name="Panbangred W."/>
            <person name="Matsumoto A."/>
        </authorList>
    </citation>
    <scope>NUCLEOTIDE SEQUENCE [LARGE SCALE GENOMIC DNA]</scope>
    <source>
        <strain evidence="1 2">H219</strain>
    </source>
</reference>
<dbReference type="Pfam" id="PF04267">
    <property type="entry name" value="SoxD"/>
    <property type="match status" value="1"/>
</dbReference>
<comment type="caution">
    <text evidence="1">The sequence shown here is derived from an EMBL/GenBank/DDBJ whole genome shotgun (WGS) entry which is preliminary data.</text>
</comment>
<keyword evidence="2" id="KW-1185">Reference proteome</keyword>
<protein>
    <submittedName>
        <fullName evidence="1">Sarcosine oxidase subunit delta</fullName>
    </submittedName>
</protein>
<sequence length="81" mass="9802">MLRIRCPWCGERDEVEFRYGGQPVPYPREPAALTDREWAEVLFLRDNPCGWWRERWVHAAGCRRWFELWRNTETDEVTSCG</sequence>
<dbReference type="InterPro" id="IPR006279">
    <property type="entry name" value="SoxD"/>
</dbReference>
<proteinExistence type="predicted"/>
<evidence type="ECO:0000313" key="2">
    <source>
        <dbReference type="Proteomes" id="UP000274515"/>
    </source>
</evidence>
<dbReference type="InterPro" id="IPR038561">
    <property type="entry name" value="SoxD_sf"/>
</dbReference>
<dbReference type="GO" id="GO:0008115">
    <property type="term" value="F:sarcosine oxidase activity"/>
    <property type="evidence" value="ECO:0007669"/>
    <property type="project" value="InterPro"/>
</dbReference>